<evidence type="ECO:0000256" key="6">
    <source>
        <dbReference type="ARBA" id="ARBA00023002"/>
    </source>
</evidence>
<evidence type="ECO:0000256" key="9">
    <source>
        <dbReference type="RuleBase" id="RU361277"/>
    </source>
</evidence>
<dbReference type="PROSITE" id="PS00059">
    <property type="entry name" value="ADH_ZINC"/>
    <property type="match status" value="1"/>
</dbReference>
<dbReference type="SUPFAM" id="SSF50129">
    <property type="entry name" value="GroES-like"/>
    <property type="match status" value="1"/>
</dbReference>
<proteinExistence type="inferred from homology"/>
<name>A0A1I4GK28_9ACTN</name>
<dbReference type="InterPro" id="IPR011032">
    <property type="entry name" value="GroES-like_sf"/>
</dbReference>
<dbReference type="Pfam" id="PF00107">
    <property type="entry name" value="ADH_zinc_N"/>
    <property type="match status" value="1"/>
</dbReference>
<comment type="cofactor">
    <cofactor evidence="1 9">
        <name>Zn(2+)</name>
        <dbReference type="ChEBI" id="CHEBI:29105"/>
    </cofactor>
</comment>
<dbReference type="PANTHER" id="PTHR42940">
    <property type="entry name" value="ALCOHOL DEHYDROGENASE 1-RELATED"/>
    <property type="match status" value="1"/>
</dbReference>
<comment type="catalytic activity">
    <reaction evidence="8">
        <text>a primary alcohol + NAD(+) = an aldehyde + NADH + H(+)</text>
        <dbReference type="Rhea" id="RHEA:10736"/>
        <dbReference type="ChEBI" id="CHEBI:15378"/>
        <dbReference type="ChEBI" id="CHEBI:15734"/>
        <dbReference type="ChEBI" id="CHEBI:17478"/>
        <dbReference type="ChEBI" id="CHEBI:57540"/>
        <dbReference type="ChEBI" id="CHEBI:57945"/>
        <dbReference type="EC" id="1.1.1.1"/>
    </reaction>
</comment>
<dbReference type="InterPro" id="IPR013154">
    <property type="entry name" value="ADH-like_N"/>
</dbReference>
<gene>
    <name evidence="11" type="ORF">SAMN04488085_10952</name>
</gene>
<evidence type="ECO:0000256" key="3">
    <source>
        <dbReference type="ARBA" id="ARBA00013190"/>
    </source>
</evidence>
<dbReference type="Gene3D" id="3.90.180.10">
    <property type="entry name" value="Medium-chain alcohol dehydrogenases, catalytic domain"/>
    <property type="match status" value="1"/>
</dbReference>
<dbReference type="OrthoDB" id="334894at2"/>
<reference evidence="11 12" key="1">
    <citation type="submission" date="2016-10" db="EMBL/GenBank/DDBJ databases">
        <authorList>
            <person name="de Groot N.N."/>
        </authorList>
    </citation>
    <scope>NUCLEOTIDE SEQUENCE [LARGE SCALE GENOMIC DNA]</scope>
    <source>
        <strain evidence="11 12">DSM 45317</strain>
    </source>
</reference>
<dbReference type="GO" id="GO:0008270">
    <property type="term" value="F:zinc ion binding"/>
    <property type="evidence" value="ECO:0007669"/>
    <property type="project" value="InterPro"/>
</dbReference>
<evidence type="ECO:0000259" key="10">
    <source>
        <dbReference type="SMART" id="SM00829"/>
    </source>
</evidence>
<comment type="similarity">
    <text evidence="2 9">Belongs to the zinc-containing alcohol dehydrogenase family.</text>
</comment>
<evidence type="ECO:0000256" key="5">
    <source>
        <dbReference type="ARBA" id="ARBA00022833"/>
    </source>
</evidence>
<keyword evidence="12" id="KW-1185">Reference proteome</keyword>
<evidence type="ECO:0000256" key="4">
    <source>
        <dbReference type="ARBA" id="ARBA00022723"/>
    </source>
</evidence>
<evidence type="ECO:0000256" key="1">
    <source>
        <dbReference type="ARBA" id="ARBA00001947"/>
    </source>
</evidence>
<evidence type="ECO:0000256" key="7">
    <source>
        <dbReference type="ARBA" id="ARBA00049164"/>
    </source>
</evidence>
<dbReference type="RefSeq" id="WP_091326047.1">
    <property type="nucleotide sequence ID" value="NZ_FOSW01000009.1"/>
</dbReference>
<dbReference type="InParanoid" id="A0A1I4GK28"/>
<keyword evidence="6" id="KW-0560">Oxidoreductase</keyword>
<feature type="domain" description="Enoyl reductase (ER)" evidence="10">
    <location>
        <begin position="10"/>
        <end position="339"/>
    </location>
</feature>
<keyword evidence="5 9" id="KW-0862">Zinc</keyword>
<evidence type="ECO:0000313" key="12">
    <source>
        <dbReference type="Proteomes" id="UP000199152"/>
    </source>
</evidence>
<dbReference type="InterPro" id="IPR002328">
    <property type="entry name" value="ADH_Zn_CS"/>
</dbReference>
<dbReference type="AlphaFoldDB" id="A0A1I4GK28"/>
<dbReference type="EC" id="1.1.1.1" evidence="3"/>
<evidence type="ECO:0000256" key="2">
    <source>
        <dbReference type="ARBA" id="ARBA00008072"/>
    </source>
</evidence>
<dbReference type="Proteomes" id="UP000199152">
    <property type="component" value="Unassembled WGS sequence"/>
</dbReference>
<evidence type="ECO:0000313" key="11">
    <source>
        <dbReference type="EMBL" id="SFL30378.1"/>
    </source>
</evidence>
<dbReference type="EMBL" id="FOSW01000009">
    <property type="protein sequence ID" value="SFL30378.1"/>
    <property type="molecule type" value="Genomic_DNA"/>
</dbReference>
<protein>
    <recommendedName>
        <fullName evidence="3">alcohol dehydrogenase</fullName>
        <ecNumber evidence="3">1.1.1.1</ecNumber>
    </recommendedName>
</protein>
<dbReference type="GO" id="GO:0004022">
    <property type="term" value="F:alcohol dehydrogenase (NAD+) activity"/>
    <property type="evidence" value="ECO:0007669"/>
    <property type="project" value="UniProtKB-EC"/>
</dbReference>
<accession>A0A1I4GK28</accession>
<dbReference type="InterPro" id="IPR013149">
    <property type="entry name" value="ADH-like_C"/>
</dbReference>
<dbReference type="STRING" id="504800.SAMN04488085_10952"/>
<organism evidence="11 12">
    <name type="scientific">Geodermatophilus ruber</name>
    <dbReference type="NCBI Taxonomy" id="504800"/>
    <lineage>
        <taxon>Bacteria</taxon>
        <taxon>Bacillati</taxon>
        <taxon>Actinomycetota</taxon>
        <taxon>Actinomycetes</taxon>
        <taxon>Geodermatophilales</taxon>
        <taxon>Geodermatophilaceae</taxon>
        <taxon>Geodermatophilus</taxon>
    </lineage>
</organism>
<keyword evidence="4 9" id="KW-0479">Metal-binding</keyword>
<dbReference type="CDD" id="cd05284">
    <property type="entry name" value="arabinose_DH_like"/>
    <property type="match status" value="1"/>
</dbReference>
<dbReference type="SUPFAM" id="SSF51735">
    <property type="entry name" value="NAD(P)-binding Rossmann-fold domains"/>
    <property type="match status" value="1"/>
</dbReference>
<dbReference type="PANTHER" id="PTHR42940:SF8">
    <property type="entry name" value="VACUOLAR PROTEIN SORTING-ASSOCIATED PROTEIN 11"/>
    <property type="match status" value="1"/>
</dbReference>
<comment type="catalytic activity">
    <reaction evidence="7">
        <text>a secondary alcohol + NAD(+) = a ketone + NADH + H(+)</text>
        <dbReference type="Rhea" id="RHEA:10740"/>
        <dbReference type="ChEBI" id="CHEBI:15378"/>
        <dbReference type="ChEBI" id="CHEBI:17087"/>
        <dbReference type="ChEBI" id="CHEBI:35681"/>
        <dbReference type="ChEBI" id="CHEBI:57540"/>
        <dbReference type="ChEBI" id="CHEBI:57945"/>
        <dbReference type="EC" id="1.1.1.1"/>
    </reaction>
</comment>
<dbReference type="Gene3D" id="3.40.50.720">
    <property type="entry name" value="NAD(P)-binding Rossmann-like Domain"/>
    <property type="match status" value="1"/>
</dbReference>
<dbReference type="InterPro" id="IPR020843">
    <property type="entry name" value="ER"/>
</dbReference>
<evidence type="ECO:0000256" key="8">
    <source>
        <dbReference type="ARBA" id="ARBA00049243"/>
    </source>
</evidence>
<dbReference type="SMART" id="SM00829">
    <property type="entry name" value="PKS_ER"/>
    <property type="match status" value="1"/>
</dbReference>
<sequence length="345" mass="36163">MKAVRLHEYHTMPRLDDVPQPDLQGPNDVIVRIGGAGVCRTDLHVRDGWFEQVMGPELPFALGHENAGWVEAVGESVTSVKVGDTVICHPLATCGVCAGCRRGEDMYCVAGMFTGVNADGGYAEYMRTSERALVVLPQEIDPIDVAPYADAGLTAYRAVRKASKILQPGQTVVVLGAGGGLGHIGVQLLNEMTPARVVGVDKSELGRDLAAKVGAEAVFGVEDAAAGVAELTGGAGANLVLDFVVEGDTPQQAVSMLGQGGTYSIVGYGAQLGLATMELILKEATVVSTMVGNYADLSELMALVVRDRVKLETKRYALEDAVSALDDLDNGRVRGRAVLTPNAAS</sequence>
<dbReference type="Pfam" id="PF08240">
    <property type="entry name" value="ADH_N"/>
    <property type="match status" value="1"/>
</dbReference>
<dbReference type="InterPro" id="IPR036291">
    <property type="entry name" value="NAD(P)-bd_dom_sf"/>
</dbReference>